<reference evidence="7 8" key="1">
    <citation type="submission" date="2019-02" db="EMBL/GenBank/DDBJ databases">
        <title>Deep-cultivation of Planctomycetes and their phenomic and genomic characterization uncovers novel biology.</title>
        <authorList>
            <person name="Wiegand S."/>
            <person name="Jogler M."/>
            <person name="Boedeker C."/>
            <person name="Pinto D."/>
            <person name="Vollmers J."/>
            <person name="Rivas-Marin E."/>
            <person name="Kohn T."/>
            <person name="Peeters S.H."/>
            <person name="Heuer A."/>
            <person name="Rast P."/>
            <person name="Oberbeckmann S."/>
            <person name="Bunk B."/>
            <person name="Jeske O."/>
            <person name="Meyerdierks A."/>
            <person name="Storesund J.E."/>
            <person name="Kallscheuer N."/>
            <person name="Luecker S."/>
            <person name="Lage O.M."/>
            <person name="Pohl T."/>
            <person name="Merkel B.J."/>
            <person name="Hornburger P."/>
            <person name="Mueller R.-W."/>
            <person name="Bruemmer F."/>
            <person name="Labrenz M."/>
            <person name="Spormann A.M."/>
            <person name="Op den Camp H."/>
            <person name="Overmann J."/>
            <person name="Amann R."/>
            <person name="Jetten M.S.M."/>
            <person name="Mascher T."/>
            <person name="Medema M.H."/>
            <person name="Devos D.P."/>
            <person name="Kaster A.-K."/>
            <person name="Ovreas L."/>
            <person name="Rohde M."/>
            <person name="Galperin M.Y."/>
            <person name="Jogler C."/>
        </authorList>
    </citation>
    <scope>NUCLEOTIDE SEQUENCE [LARGE SCALE GENOMIC DNA]</scope>
    <source>
        <strain evidence="7 8">ETA_A1</strain>
    </source>
</reference>
<dbReference type="InterPro" id="IPR029035">
    <property type="entry name" value="DHS-like_NAD/FAD-binding_dom"/>
</dbReference>
<keyword evidence="8" id="KW-1185">Reference proteome</keyword>
<keyword evidence="2 3" id="KW-0786">Thiamine pyrophosphate</keyword>
<dbReference type="EMBL" id="CP036273">
    <property type="protein sequence ID" value="QDU19937.1"/>
    <property type="molecule type" value="Genomic_DNA"/>
</dbReference>
<evidence type="ECO:0000313" key="8">
    <source>
        <dbReference type="Proteomes" id="UP000319576"/>
    </source>
</evidence>
<dbReference type="GO" id="GO:0050660">
    <property type="term" value="F:flavin adenine dinucleotide binding"/>
    <property type="evidence" value="ECO:0007669"/>
    <property type="project" value="TreeGrafter"/>
</dbReference>
<dbReference type="SUPFAM" id="SSF52518">
    <property type="entry name" value="Thiamin diphosphate-binding fold (THDP-binding)"/>
    <property type="match status" value="2"/>
</dbReference>
<dbReference type="InterPro" id="IPR000399">
    <property type="entry name" value="TPP-bd_CS"/>
</dbReference>
<name>A0A517XQZ7_9BACT</name>
<feature type="domain" description="Thiamine pyrophosphate enzyme central" evidence="4">
    <location>
        <begin position="189"/>
        <end position="328"/>
    </location>
</feature>
<sequence length="552" mass="57867">MTGVDAFLELLHGAGVTHLFGNPGTTELPLNAALARDRRVRYVLGLHECPVVAAADGYATAGGRLAVVNLHTSCGLGNAMGMLVNAKAAGSPLLVTAGQQDTRHLFEEPVLAGPLVDMARPLVKYAAEVGRVADLPNATRRAIQAALTPPTGPVFLSLPLDVQTALADGLDLSPPWSVDRHIRPARTPLQQAATLLANAANPVILAGSRVTESGGCRELVSLAETLGVPVFNEQNTSRGRFPIPTDHPLYAGPVPLWNPDIPTALAGFDVAFVVGMNLLRLYIRQEPLRPLPPGLKLIHLDNDPAEIGKNYPVEVGLLGDPKAGLAELVYEIDRRLTPDAAAAAGERGRAHAARLAAARDDFRAAVDAQLAGRPLAGSAVMGAVARVLPADAAVVEECPTTHGNVLERLGAVRDPAGYFGHRGWALGWGIGCAIGVKLAWPDRPVLAVLGDGSTAFGMQGLWTAAREGLPVVFVVANNRRYHILEVCGDRLGLSALAHGPGFTLGDPPIDFVGLSRALGVEAHSVERADELSDRVRAGLTGDRPVLLEVPVG</sequence>
<dbReference type="Pfam" id="PF02776">
    <property type="entry name" value="TPP_enzyme_N"/>
    <property type="match status" value="1"/>
</dbReference>
<gene>
    <name evidence="7" type="primary">mdlC</name>
    <name evidence="7" type="ORF">ETAA1_18760</name>
</gene>
<feature type="domain" description="Thiamine pyrophosphate enzyme N-terminal TPP-binding" evidence="6">
    <location>
        <begin position="1"/>
        <end position="104"/>
    </location>
</feature>
<dbReference type="EC" id="4.1.1.7" evidence="7"/>
<dbReference type="CDD" id="cd07035">
    <property type="entry name" value="TPP_PYR_POX_like"/>
    <property type="match status" value="1"/>
</dbReference>
<protein>
    <submittedName>
        <fullName evidence="7">Benzoylformate decarboxylase</fullName>
        <ecNumber evidence="7">4.1.1.7</ecNumber>
    </submittedName>
</protein>
<dbReference type="InterPro" id="IPR029061">
    <property type="entry name" value="THDP-binding"/>
</dbReference>
<dbReference type="Proteomes" id="UP000319576">
    <property type="component" value="Chromosome"/>
</dbReference>
<organism evidence="7 8">
    <name type="scientific">Urbifossiella limnaea</name>
    <dbReference type="NCBI Taxonomy" id="2528023"/>
    <lineage>
        <taxon>Bacteria</taxon>
        <taxon>Pseudomonadati</taxon>
        <taxon>Planctomycetota</taxon>
        <taxon>Planctomycetia</taxon>
        <taxon>Gemmatales</taxon>
        <taxon>Gemmataceae</taxon>
        <taxon>Urbifossiella</taxon>
    </lineage>
</organism>
<dbReference type="CDD" id="cd02002">
    <property type="entry name" value="TPP_BFDC"/>
    <property type="match status" value="1"/>
</dbReference>
<evidence type="ECO:0000259" key="4">
    <source>
        <dbReference type="Pfam" id="PF00205"/>
    </source>
</evidence>
<feature type="domain" description="Thiamine pyrophosphate enzyme TPP-binding" evidence="5">
    <location>
        <begin position="412"/>
        <end position="549"/>
    </location>
</feature>
<dbReference type="PANTHER" id="PTHR18968:SF133">
    <property type="entry name" value="BENZOYLFORMATE DECARBOXYLASE"/>
    <property type="match status" value="1"/>
</dbReference>
<dbReference type="Pfam" id="PF02775">
    <property type="entry name" value="TPP_enzyme_C"/>
    <property type="match status" value="1"/>
</dbReference>
<comment type="similarity">
    <text evidence="1 3">Belongs to the TPP enzyme family.</text>
</comment>
<dbReference type="GO" id="GO:0019752">
    <property type="term" value="P:carboxylic acid metabolic process"/>
    <property type="evidence" value="ECO:0007669"/>
    <property type="project" value="UniProtKB-ARBA"/>
</dbReference>
<dbReference type="RefSeq" id="WP_145236675.1">
    <property type="nucleotide sequence ID" value="NZ_CP036273.1"/>
</dbReference>
<dbReference type="InterPro" id="IPR045229">
    <property type="entry name" value="TPP_enz"/>
</dbReference>
<dbReference type="Gene3D" id="3.40.50.970">
    <property type="match status" value="2"/>
</dbReference>
<dbReference type="GO" id="GO:0003984">
    <property type="term" value="F:acetolactate synthase activity"/>
    <property type="evidence" value="ECO:0007669"/>
    <property type="project" value="TreeGrafter"/>
</dbReference>
<dbReference type="PROSITE" id="PS00187">
    <property type="entry name" value="TPP_ENZYMES"/>
    <property type="match status" value="1"/>
</dbReference>
<dbReference type="OrthoDB" id="4494979at2"/>
<dbReference type="AlphaFoldDB" id="A0A517XQZ7"/>
<dbReference type="GO" id="GO:0050695">
    <property type="term" value="F:benzoylformate decarboxylase activity"/>
    <property type="evidence" value="ECO:0007669"/>
    <property type="project" value="UniProtKB-EC"/>
</dbReference>
<evidence type="ECO:0000256" key="1">
    <source>
        <dbReference type="ARBA" id="ARBA00007812"/>
    </source>
</evidence>
<dbReference type="Pfam" id="PF00205">
    <property type="entry name" value="TPP_enzyme_M"/>
    <property type="match status" value="1"/>
</dbReference>
<dbReference type="InterPro" id="IPR011766">
    <property type="entry name" value="TPP_enzyme_TPP-bd"/>
</dbReference>
<dbReference type="GO" id="GO:0000287">
    <property type="term" value="F:magnesium ion binding"/>
    <property type="evidence" value="ECO:0007669"/>
    <property type="project" value="InterPro"/>
</dbReference>
<accession>A0A517XQZ7</accession>
<evidence type="ECO:0000256" key="2">
    <source>
        <dbReference type="ARBA" id="ARBA00023052"/>
    </source>
</evidence>
<dbReference type="Gene3D" id="3.40.50.1220">
    <property type="entry name" value="TPP-binding domain"/>
    <property type="match status" value="1"/>
</dbReference>
<dbReference type="GO" id="GO:0030976">
    <property type="term" value="F:thiamine pyrophosphate binding"/>
    <property type="evidence" value="ECO:0007669"/>
    <property type="project" value="InterPro"/>
</dbReference>
<evidence type="ECO:0000256" key="3">
    <source>
        <dbReference type="RuleBase" id="RU362132"/>
    </source>
</evidence>
<dbReference type="SUPFAM" id="SSF52467">
    <property type="entry name" value="DHS-like NAD/FAD-binding domain"/>
    <property type="match status" value="1"/>
</dbReference>
<proteinExistence type="inferred from homology"/>
<dbReference type="PANTHER" id="PTHR18968">
    <property type="entry name" value="THIAMINE PYROPHOSPHATE ENZYMES"/>
    <property type="match status" value="1"/>
</dbReference>
<evidence type="ECO:0000259" key="5">
    <source>
        <dbReference type="Pfam" id="PF02775"/>
    </source>
</evidence>
<dbReference type="InterPro" id="IPR012001">
    <property type="entry name" value="Thiamin_PyroP_enz_TPP-bd_dom"/>
</dbReference>
<dbReference type="InterPro" id="IPR012000">
    <property type="entry name" value="Thiamin_PyroP_enz_cen_dom"/>
</dbReference>
<evidence type="ECO:0000259" key="6">
    <source>
        <dbReference type="Pfam" id="PF02776"/>
    </source>
</evidence>
<evidence type="ECO:0000313" key="7">
    <source>
        <dbReference type="EMBL" id="QDU19937.1"/>
    </source>
</evidence>
<dbReference type="KEGG" id="uli:ETAA1_18760"/>
<keyword evidence="7" id="KW-0456">Lyase</keyword>